<evidence type="ECO:0000259" key="2">
    <source>
        <dbReference type="Pfam" id="PF22768"/>
    </source>
</evidence>
<dbReference type="InterPro" id="IPR054738">
    <property type="entry name" value="Siphovirus-type_tail_C"/>
</dbReference>
<dbReference type="Pfam" id="PF22768">
    <property type="entry name" value="SPP1_Dit"/>
    <property type="match status" value="1"/>
</dbReference>
<gene>
    <name evidence="3" type="ORF">BWGO95_03850</name>
</gene>
<dbReference type="NCBIfam" id="TIGR01633">
    <property type="entry name" value="phi3626_gp14_N"/>
    <property type="match status" value="1"/>
</dbReference>
<organism evidence="3 4">
    <name type="scientific">Bacillus mycoides</name>
    <dbReference type="NCBI Taxonomy" id="1405"/>
    <lineage>
        <taxon>Bacteria</taxon>
        <taxon>Bacillati</taxon>
        <taxon>Bacillota</taxon>
        <taxon>Bacilli</taxon>
        <taxon>Bacillales</taxon>
        <taxon>Bacillaceae</taxon>
        <taxon>Bacillus</taxon>
        <taxon>Bacillus cereus group</taxon>
    </lineage>
</organism>
<sequence length="483" mass="54111">MSSFTFNNQRKDFIQIEKGWKRPAWAPLKRNFLSVPGYPGARLLNTQTDIRVLSIPVGIIVPDESNLETLKEEVADWLITEQPVELIFDVEPNRTYLAVVDEGFDPDEFVTLGKGILKFICPMPYKLGSVQGKIMAIENGDLKASFRNNGSVESNPIIDITVGAMSPFLDVWNGDDYFRLGYPTGIQNKVVKKEDMVIKDEMNTLTPWTKATGKIGNYTCTGDMEVINNAYFKTNLYGDGTGWHGPIYTRDIPTGPLIDFRADMRVKLFSSYMNQVGKVVLMFLAQDGSVISELNMNDDYASHIMTKANAVIGGTKTLVDTTGFYADTFNDFRGHYSIARRGTEWSVYFAKADGLNGVDGTSLVERWNDVAKENPATSKSIAKVAIAFLQYGALSTPMDMWIEDLKVWKLYSVNVDETPYIFDVGDKIQIDTERSLVTINGTNAIALKDIFSSFPVVKRGQNEIIVRPANVGIAELTYRERFR</sequence>
<protein>
    <recommendedName>
        <fullName evidence="5">Phage tail protein</fullName>
    </recommendedName>
</protein>
<evidence type="ECO:0000313" key="4">
    <source>
        <dbReference type="Proteomes" id="UP000195696"/>
    </source>
</evidence>
<dbReference type="InterPro" id="IPR006520">
    <property type="entry name" value="Dit_BPSPP_N"/>
</dbReference>
<dbReference type="InterPro" id="IPR008841">
    <property type="entry name" value="Siphovirus-type_tail_N"/>
</dbReference>
<reference evidence="3 4" key="1">
    <citation type="submission" date="2016-08" db="EMBL/GenBank/DDBJ databases">
        <authorList>
            <person name="Seilhamer J.J."/>
        </authorList>
    </citation>
    <scope>NUCLEOTIDE SEQUENCE [LARGE SCALE GENOMIC DNA]</scope>
    <source>
        <strain evidence="3 4">SDA_GO95</strain>
    </source>
</reference>
<dbReference type="RefSeq" id="WP_088099451.1">
    <property type="nucleotide sequence ID" value="NZ_FMAK01000047.1"/>
</dbReference>
<dbReference type="AlphaFoldDB" id="A0A1G4EKR6"/>
<name>A0A1G4EKR6_BACMY</name>
<evidence type="ECO:0008006" key="5">
    <source>
        <dbReference type="Google" id="ProtNLM"/>
    </source>
</evidence>
<dbReference type="Proteomes" id="UP000195696">
    <property type="component" value="Unassembled WGS sequence"/>
</dbReference>
<feature type="domain" description="Siphovirus-type tail component RIFT-related" evidence="1">
    <location>
        <begin position="14"/>
        <end position="121"/>
    </location>
</feature>
<accession>A0A1G4EKR6</accession>
<dbReference type="Gene3D" id="2.40.30.200">
    <property type="match status" value="1"/>
</dbReference>
<dbReference type="EMBL" id="FMAK01000047">
    <property type="protein sequence ID" value="SCB69685.1"/>
    <property type="molecule type" value="Genomic_DNA"/>
</dbReference>
<proteinExistence type="predicted"/>
<evidence type="ECO:0000313" key="3">
    <source>
        <dbReference type="EMBL" id="SCB69685.1"/>
    </source>
</evidence>
<evidence type="ECO:0000259" key="1">
    <source>
        <dbReference type="Pfam" id="PF05709"/>
    </source>
</evidence>
<dbReference type="Pfam" id="PF05709">
    <property type="entry name" value="Sipho_tail"/>
    <property type="match status" value="1"/>
</dbReference>
<dbReference type="Gene3D" id="2.60.120.860">
    <property type="match status" value="1"/>
</dbReference>
<feature type="domain" description="Siphovirus-type tail component C-terminal" evidence="2">
    <location>
        <begin position="419"/>
        <end position="482"/>
    </location>
</feature>